<feature type="compositionally biased region" description="Low complexity" evidence="2">
    <location>
        <begin position="310"/>
        <end position="319"/>
    </location>
</feature>
<dbReference type="AlphaFoldDB" id="S8G1W4"/>
<dbReference type="HOGENOM" id="CLU_014828_0_0_1"/>
<protein>
    <recommendedName>
        <fullName evidence="3">DUF7923 domain-containing protein</fullName>
    </recommendedName>
</protein>
<keyword evidence="1" id="KW-0175">Coiled coil</keyword>
<dbReference type="OrthoDB" id="2270193at2759"/>
<dbReference type="STRING" id="743788.S8G1W4"/>
<feature type="region of interest" description="Disordered" evidence="2">
    <location>
        <begin position="159"/>
        <end position="189"/>
    </location>
</feature>
<feature type="region of interest" description="Disordered" evidence="2">
    <location>
        <begin position="208"/>
        <end position="249"/>
    </location>
</feature>
<sequence length="713" mass="78178">MPTPIQPGLVHLILQYIAPPSQLTQPIPPHFLSKSLLRRHHFLQITPDDPQEYLCWPNSRGRAVELLENFPRRPDDEPVSYPVQYTSDAEETLAHVCLPVSGGEGVRLVFEWDDADGWKYHDLAMMPFPSNSSTSLEQAPTKETAYIAPSVQSVTAAYEHNDGDDDDYWNAYGAQDDAEPSNDDTFMASKDADAGTEDAYWARYSSVHGTADSTRPSPPPQAKRKLHPVDADVHPGIDSPHSLPVPAHSGSYYSHGDPLTIPASFTTYGNSRWDPASPRRLARLLADVPPRETPSPSPLSAQEEPDAASESEVSSPTVGGSSGSDQGGPTSLQDHEDGPLTATGLVPTHLAKVVEDEAETSALRDGIGGIWKLWETGRRKRSALQGADGDKELFLEIVKDVISLSSGRSTATRNAELDARVEELERELSVWKSALKVAEDEKKVLVKTVSRLERNIGSLKEDNPLIVCLVDGDGNIFSQDLLRFGLTGGRQAAALLTKGLNDHLVNIDSPDAGRAQLWLTIYFNKTGLLETLTQNNVCDAEQFEAFVMGFNQASPLFSMVDVGSGKEAADSKIKECLRVFTRFPQTSKVFFGGAHDNGYTSTLNYLQNEGLVEKVIILRGYKELAYEIKGLQLPHIDIEGLFMKRKLYTHSSKKTNNTQSTPATPPQPSNDIDKTRNKASTPARQNNAQPASFNKKARLVPVVQVCLLVVLPR</sequence>
<dbReference type="Proteomes" id="UP000015241">
    <property type="component" value="Unassembled WGS sequence"/>
</dbReference>
<evidence type="ECO:0000313" key="4">
    <source>
        <dbReference type="EMBL" id="EPT04300.1"/>
    </source>
</evidence>
<dbReference type="eggNOG" id="ENOG502S3N6">
    <property type="taxonomic scope" value="Eukaryota"/>
</dbReference>
<keyword evidence="5" id="KW-1185">Reference proteome</keyword>
<evidence type="ECO:0000256" key="2">
    <source>
        <dbReference type="SAM" id="MobiDB-lite"/>
    </source>
</evidence>
<name>S8G1W4_FOMSC</name>
<reference evidence="4 5" key="1">
    <citation type="journal article" date="2012" name="Science">
        <title>The Paleozoic origin of enzymatic lignin decomposition reconstructed from 31 fungal genomes.</title>
        <authorList>
            <person name="Floudas D."/>
            <person name="Binder M."/>
            <person name="Riley R."/>
            <person name="Barry K."/>
            <person name="Blanchette R.A."/>
            <person name="Henrissat B."/>
            <person name="Martinez A.T."/>
            <person name="Otillar R."/>
            <person name="Spatafora J.W."/>
            <person name="Yadav J.S."/>
            <person name="Aerts A."/>
            <person name="Benoit I."/>
            <person name="Boyd A."/>
            <person name="Carlson A."/>
            <person name="Copeland A."/>
            <person name="Coutinho P.M."/>
            <person name="de Vries R.P."/>
            <person name="Ferreira P."/>
            <person name="Findley K."/>
            <person name="Foster B."/>
            <person name="Gaskell J."/>
            <person name="Glotzer D."/>
            <person name="Gorecki P."/>
            <person name="Heitman J."/>
            <person name="Hesse C."/>
            <person name="Hori C."/>
            <person name="Igarashi K."/>
            <person name="Jurgens J.A."/>
            <person name="Kallen N."/>
            <person name="Kersten P."/>
            <person name="Kohler A."/>
            <person name="Kuees U."/>
            <person name="Kumar T.K.A."/>
            <person name="Kuo A."/>
            <person name="LaButti K."/>
            <person name="Larrondo L.F."/>
            <person name="Lindquist E."/>
            <person name="Ling A."/>
            <person name="Lombard V."/>
            <person name="Lucas S."/>
            <person name="Lundell T."/>
            <person name="Martin R."/>
            <person name="McLaughlin D.J."/>
            <person name="Morgenstern I."/>
            <person name="Morin E."/>
            <person name="Murat C."/>
            <person name="Nagy L.G."/>
            <person name="Nolan M."/>
            <person name="Ohm R.A."/>
            <person name="Patyshakuliyeva A."/>
            <person name="Rokas A."/>
            <person name="Ruiz-Duenas F.J."/>
            <person name="Sabat G."/>
            <person name="Salamov A."/>
            <person name="Samejima M."/>
            <person name="Schmutz J."/>
            <person name="Slot J.C."/>
            <person name="St John F."/>
            <person name="Stenlid J."/>
            <person name="Sun H."/>
            <person name="Sun S."/>
            <person name="Syed K."/>
            <person name="Tsang A."/>
            <person name="Wiebenga A."/>
            <person name="Young D."/>
            <person name="Pisabarro A."/>
            <person name="Eastwood D.C."/>
            <person name="Martin F."/>
            <person name="Cullen D."/>
            <person name="Grigoriev I.V."/>
            <person name="Hibbett D.S."/>
        </authorList>
    </citation>
    <scope>NUCLEOTIDE SEQUENCE</scope>
    <source>
        <strain evidence="5">FP-58527</strain>
    </source>
</reference>
<dbReference type="InParanoid" id="S8G1W4"/>
<dbReference type="EMBL" id="KE504127">
    <property type="protein sequence ID" value="EPT04300.1"/>
    <property type="molecule type" value="Genomic_DNA"/>
</dbReference>
<feature type="compositionally biased region" description="Polar residues" evidence="2">
    <location>
        <begin position="678"/>
        <end position="692"/>
    </location>
</feature>
<feature type="region of interest" description="Disordered" evidence="2">
    <location>
        <begin position="288"/>
        <end position="343"/>
    </location>
</feature>
<gene>
    <name evidence="4" type="ORF">FOMPIDRAFT_1113814</name>
</gene>
<dbReference type="InterPro" id="IPR057683">
    <property type="entry name" value="DUF7923"/>
</dbReference>
<dbReference type="PANTHER" id="PTHR37543:SF1">
    <property type="entry name" value="CCCH ZINC FINGER DNA BINDING PROTEIN (AFU_ORTHOLOGUE AFUA_5G12760)"/>
    <property type="match status" value="1"/>
</dbReference>
<feature type="coiled-coil region" evidence="1">
    <location>
        <begin position="407"/>
        <end position="462"/>
    </location>
</feature>
<evidence type="ECO:0000313" key="5">
    <source>
        <dbReference type="Proteomes" id="UP000015241"/>
    </source>
</evidence>
<dbReference type="PANTHER" id="PTHR37543">
    <property type="entry name" value="CCCH ZINC FINGER DNA BINDING PROTEIN (AFU_ORTHOLOGUE AFUA_5G12760)"/>
    <property type="match status" value="1"/>
</dbReference>
<accession>S8G1W4</accession>
<proteinExistence type="predicted"/>
<organism evidence="4 5">
    <name type="scientific">Fomitopsis schrenkii</name>
    <name type="common">Brown rot fungus</name>
    <dbReference type="NCBI Taxonomy" id="2126942"/>
    <lineage>
        <taxon>Eukaryota</taxon>
        <taxon>Fungi</taxon>
        <taxon>Dikarya</taxon>
        <taxon>Basidiomycota</taxon>
        <taxon>Agaricomycotina</taxon>
        <taxon>Agaricomycetes</taxon>
        <taxon>Polyporales</taxon>
        <taxon>Fomitopsis</taxon>
    </lineage>
</organism>
<evidence type="ECO:0000259" key="3">
    <source>
        <dbReference type="Pfam" id="PF25540"/>
    </source>
</evidence>
<dbReference type="Pfam" id="PF25540">
    <property type="entry name" value="DUF7923"/>
    <property type="match status" value="1"/>
</dbReference>
<evidence type="ECO:0000256" key="1">
    <source>
        <dbReference type="SAM" id="Coils"/>
    </source>
</evidence>
<feature type="domain" description="DUF7923" evidence="3">
    <location>
        <begin position="461"/>
        <end position="642"/>
    </location>
</feature>
<feature type="region of interest" description="Disordered" evidence="2">
    <location>
        <begin position="652"/>
        <end position="692"/>
    </location>
</feature>